<proteinExistence type="predicted"/>
<accession>A0A0E9XIK6</accession>
<evidence type="ECO:0000313" key="1">
    <source>
        <dbReference type="EMBL" id="JAI01524.1"/>
    </source>
</evidence>
<dbReference type="AlphaFoldDB" id="A0A0E9XIK6"/>
<name>A0A0E9XIK6_ANGAN</name>
<protein>
    <submittedName>
        <fullName evidence="1">Uncharacterized protein</fullName>
    </submittedName>
</protein>
<organism evidence="1">
    <name type="scientific">Anguilla anguilla</name>
    <name type="common">European freshwater eel</name>
    <name type="synonym">Muraena anguilla</name>
    <dbReference type="NCBI Taxonomy" id="7936"/>
    <lineage>
        <taxon>Eukaryota</taxon>
        <taxon>Metazoa</taxon>
        <taxon>Chordata</taxon>
        <taxon>Craniata</taxon>
        <taxon>Vertebrata</taxon>
        <taxon>Euteleostomi</taxon>
        <taxon>Actinopterygii</taxon>
        <taxon>Neopterygii</taxon>
        <taxon>Teleostei</taxon>
        <taxon>Anguilliformes</taxon>
        <taxon>Anguillidae</taxon>
        <taxon>Anguilla</taxon>
    </lineage>
</organism>
<reference evidence="1" key="1">
    <citation type="submission" date="2014-11" db="EMBL/GenBank/DDBJ databases">
        <authorList>
            <person name="Amaro Gonzalez C."/>
        </authorList>
    </citation>
    <scope>NUCLEOTIDE SEQUENCE</scope>
</reference>
<sequence>MYRSFFSKFLFYFAAFTIK</sequence>
<reference evidence="1" key="2">
    <citation type="journal article" date="2015" name="Fish Shellfish Immunol.">
        <title>Early steps in the European eel (Anguilla anguilla)-Vibrio vulnificus interaction in the gills: Role of the RtxA13 toxin.</title>
        <authorList>
            <person name="Callol A."/>
            <person name="Pajuelo D."/>
            <person name="Ebbesson L."/>
            <person name="Teles M."/>
            <person name="MacKenzie S."/>
            <person name="Amaro C."/>
        </authorList>
    </citation>
    <scope>NUCLEOTIDE SEQUENCE</scope>
</reference>
<dbReference type="EMBL" id="GBXM01007054">
    <property type="protein sequence ID" value="JAI01524.1"/>
    <property type="molecule type" value="Transcribed_RNA"/>
</dbReference>